<evidence type="ECO:0000313" key="1">
    <source>
        <dbReference type="EMBL" id="SEO92471.1"/>
    </source>
</evidence>
<dbReference type="RefSeq" id="WP_066662137.1">
    <property type="nucleotide sequence ID" value="NZ_CP011402.1"/>
</dbReference>
<dbReference type="EMBL" id="FOEC01000011">
    <property type="protein sequence ID" value="SEO92471.1"/>
    <property type="molecule type" value="Genomic_DNA"/>
</dbReference>
<reference evidence="2" key="1">
    <citation type="submission" date="2016-10" db="EMBL/GenBank/DDBJ databases">
        <authorList>
            <person name="Varghese N."/>
        </authorList>
    </citation>
    <scope>NUCLEOTIDE SEQUENCE [LARGE SCALE GENOMIC DNA]</scope>
    <source>
        <strain evidence="2">DSM 21843</strain>
    </source>
</reference>
<accession>A0A172RY94</accession>
<evidence type="ECO:0000313" key="2">
    <source>
        <dbReference type="Proteomes" id="UP000182975"/>
    </source>
</evidence>
<dbReference type="AlphaFoldDB" id="A0A172RY94"/>
<sequence>MQTRTYASEPPKAQRAGMTVYLLDDIQQTDDGWTANVYELGMQTVLTMDEVLADFDALLAKAKRAEMTVEERMAADLAAIQSQVEYTAIMTDTALGGD</sequence>
<dbReference type="Proteomes" id="UP000182975">
    <property type="component" value="Unassembled WGS sequence"/>
</dbReference>
<gene>
    <name evidence="1" type="ORF">SAMN02910314_01652</name>
</gene>
<keyword evidence="2" id="KW-1185">Reference proteome</keyword>
<organism evidence="1 2">
    <name type="scientific">Denitrobacterium detoxificans</name>
    <dbReference type="NCBI Taxonomy" id="79604"/>
    <lineage>
        <taxon>Bacteria</taxon>
        <taxon>Bacillati</taxon>
        <taxon>Actinomycetota</taxon>
        <taxon>Coriobacteriia</taxon>
        <taxon>Eggerthellales</taxon>
        <taxon>Eggerthellaceae</taxon>
        <taxon>Denitrobacterium</taxon>
    </lineage>
</organism>
<dbReference type="STRING" id="79604.AAY81_05035"/>
<proteinExistence type="predicted"/>
<dbReference type="KEGG" id="ddt:AAY81_05035"/>
<name>A0A172RY94_9ACTN</name>
<protein>
    <submittedName>
        <fullName evidence="1">Uncharacterized protein</fullName>
    </submittedName>
</protein>